<comment type="caution">
    <text evidence="4">The sequence shown here is derived from an EMBL/GenBank/DDBJ whole genome shotgun (WGS) entry which is preliminary data.</text>
</comment>
<dbReference type="PANTHER" id="PTHR10204:SF34">
    <property type="entry name" value="NAD(P)H DEHYDROGENASE [QUINONE] 1 ISOFORM 1"/>
    <property type="match status" value="1"/>
</dbReference>
<feature type="domain" description="Flavodoxin-like fold" evidence="3">
    <location>
        <begin position="22"/>
        <end position="198"/>
    </location>
</feature>
<dbReference type="InterPro" id="IPR051545">
    <property type="entry name" value="NAD(P)H_dehydrogenase_qn"/>
</dbReference>
<evidence type="ECO:0000313" key="4">
    <source>
        <dbReference type="EMBL" id="RED23343.1"/>
    </source>
</evidence>
<dbReference type="GO" id="GO:0005829">
    <property type="term" value="C:cytosol"/>
    <property type="evidence" value="ECO:0007669"/>
    <property type="project" value="TreeGrafter"/>
</dbReference>
<organism evidence="4 5">
    <name type="scientific">Flavobacterium cutihirudinis</name>
    <dbReference type="NCBI Taxonomy" id="1265740"/>
    <lineage>
        <taxon>Bacteria</taxon>
        <taxon>Pseudomonadati</taxon>
        <taxon>Bacteroidota</taxon>
        <taxon>Flavobacteriia</taxon>
        <taxon>Flavobacteriales</taxon>
        <taxon>Flavobacteriaceae</taxon>
        <taxon>Flavobacterium</taxon>
    </lineage>
</organism>
<sequence>MGHLSSKIIYPNSIFEKTFNMKKILIINGHPNAESFNFGIAESYKNGAIASGSQVEIITIANLNFNPNLQFGYQKRTELEPDLLDSWEKIKRADHLVWIHPVWWGGLPAITKGFIDRLFLPGMAFQYRENSVWWDKLLKGKTAHIITTLDQPGWYYRLFFGRPSVNQLKKSTLEFCGIKPVKVSYIGIIKTSDTDRRKKWLEKVYNLGFRNK</sequence>
<proteinExistence type="inferred from homology"/>
<gene>
    <name evidence="4" type="ORF">BD847_2394</name>
</gene>
<keyword evidence="2" id="KW-0560">Oxidoreductase</keyword>
<dbReference type="Pfam" id="PF02525">
    <property type="entry name" value="Flavodoxin_2"/>
    <property type="match status" value="1"/>
</dbReference>
<dbReference type="SUPFAM" id="SSF52218">
    <property type="entry name" value="Flavoproteins"/>
    <property type="match status" value="1"/>
</dbReference>
<dbReference type="EMBL" id="QRDQ01000009">
    <property type="protein sequence ID" value="RED23343.1"/>
    <property type="molecule type" value="Genomic_DNA"/>
</dbReference>
<dbReference type="GO" id="GO:0003955">
    <property type="term" value="F:NAD(P)H dehydrogenase (quinone) activity"/>
    <property type="evidence" value="ECO:0007669"/>
    <property type="project" value="TreeGrafter"/>
</dbReference>
<evidence type="ECO:0000256" key="1">
    <source>
        <dbReference type="ARBA" id="ARBA00006252"/>
    </source>
</evidence>
<dbReference type="Gene3D" id="3.40.50.360">
    <property type="match status" value="1"/>
</dbReference>
<evidence type="ECO:0000256" key="2">
    <source>
        <dbReference type="ARBA" id="ARBA00023002"/>
    </source>
</evidence>
<protein>
    <submittedName>
        <fullName evidence="4">Putative NADPH-quinone reductase</fullName>
    </submittedName>
</protein>
<dbReference type="InterPro" id="IPR003680">
    <property type="entry name" value="Flavodoxin_fold"/>
</dbReference>
<dbReference type="AlphaFoldDB" id="A0A3D9FRV1"/>
<dbReference type="PANTHER" id="PTHR10204">
    <property type="entry name" value="NAD P H OXIDOREDUCTASE-RELATED"/>
    <property type="match status" value="1"/>
</dbReference>
<dbReference type="Proteomes" id="UP000257004">
    <property type="component" value="Unassembled WGS sequence"/>
</dbReference>
<accession>A0A3D9FRV1</accession>
<evidence type="ECO:0000259" key="3">
    <source>
        <dbReference type="Pfam" id="PF02525"/>
    </source>
</evidence>
<comment type="similarity">
    <text evidence="1">Belongs to the NAD(P)H dehydrogenase (quinone) family.</text>
</comment>
<keyword evidence="5" id="KW-1185">Reference proteome</keyword>
<dbReference type="InterPro" id="IPR029039">
    <property type="entry name" value="Flavoprotein-like_sf"/>
</dbReference>
<name>A0A3D9FRV1_9FLAO</name>
<evidence type="ECO:0000313" key="5">
    <source>
        <dbReference type="Proteomes" id="UP000257004"/>
    </source>
</evidence>
<reference evidence="4 5" key="1">
    <citation type="submission" date="2018-07" db="EMBL/GenBank/DDBJ databases">
        <title>Genomic Encyclopedia of Archaeal and Bacterial Type Strains, Phase II (KMG-II): from individual species to whole genera.</title>
        <authorList>
            <person name="Goeker M."/>
        </authorList>
    </citation>
    <scope>NUCLEOTIDE SEQUENCE [LARGE SCALE GENOMIC DNA]</scope>
    <source>
        <strain evidence="4 5">DSM 25795</strain>
    </source>
</reference>